<sequence>AVLVIKPDRQGITEADIIAWCREQMAAYKVPCAVEFVAALPKSSTGKILWRELQEKERLAIKPDGSGAYANANCDAAAHG</sequence>
<evidence type="ECO:0000313" key="2">
    <source>
        <dbReference type="EMBL" id="MBL4953137.1"/>
    </source>
</evidence>
<evidence type="ECO:0000313" key="3">
    <source>
        <dbReference type="Proteomes" id="UP000623967"/>
    </source>
</evidence>
<dbReference type="Proteomes" id="UP000623967">
    <property type="component" value="Unassembled WGS sequence"/>
</dbReference>
<keyword evidence="3" id="KW-1185">Reference proteome</keyword>
<feature type="non-terminal residue" evidence="2">
    <location>
        <position position="1"/>
    </location>
</feature>
<gene>
    <name evidence="2" type="ORF">JK635_13060</name>
</gene>
<dbReference type="Pfam" id="PF13193">
    <property type="entry name" value="AMP-binding_C"/>
    <property type="match status" value="1"/>
</dbReference>
<reference evidence="2 3" key="1">
    <citation type="submission" date="2021-01" db="EMBL/GenBank/DDBJ databases">
        <title>Genome public.</title>
        <authorList>
            <person name="Liu C."/>
            <person name="Sun Q."/>
        </authorList>
    </citation>
    <scope>NUCLEOTIDE SEQUENCE [LARGE SCALE GENOMIC DNA]</scope>
    <source>
        <strain evidence="2 3">YIM B02564</strain>
    </source>
</reference>
<evidence type="ECO:0000259" key="1">
    <source>
        <dbReference type="Pfam" id="PF13193"/>
    </source>
</evidence>
<dbReference type="EMBL" id="JAESWB010000177">
    <property type="protein sequence ID" value="MBL4953137.1"/>
    <property type="molecule type" value="Genomic_DNA"/>
</dbReference>
<dbReference type="InterPro" id="IPR025110">
    <property type="entry name" value="AMP-bd_C"/>
</dbReference>
<comment type="caution">
    <text evidence="2">The sequence shown here is derived from an EMBL/GenBank/DDBJ whole genome shotgun (WGS) entry which is preliminary data.</text>
</comment>
<dbReference type="InterPro" id="IPR045851">
    <property type="entry name" value="AMP-bd_C_sf"/>
</dbReference>
<name>A0ABS1TPD5_9BACI</name>
<protein>
    <recommendedName>
        <fullName evidence="1">AMP-binding enzyme C-terminal domain-containing protein</fullName>
    </recommendedName>
</protein>
<organism evidence="2 3">
    <name type="scientific">Neobacillus paridis</name>
    <dbReference type="NCBI Taxonomy" id="2803862"/>
    <lineage>
        <taxon>Bacteria</taxon>
        <taxon>Bacillati</taxon>
        <taxon>Bacillota</taxon>
        <taxon>Bacilli</taxon>
        <taxon>Bacillales</taxon>
        <taxon>Bacillaceae</taxon>
        <taxon>Neobacillus</taxon>
    </lineage>
</organism>
<dbReference type="SUPFAM" id="SSF56801">
    <property type="entry name" value="Acetyl-CoA synthetase-like"/>
    <property type="match status" value="1"/>
</dbReference>
<dbReference type="Gene3D" id="3.30.300.30">
    <property type="match status" value="1"/>
</dbReference>
<proteinExistence type="predicted"/>
<feature type="domain" description="AMP-binding enzyme C-terminal" evidence="1">
    <location>
        <begin position="1"/>
        <end position="47"/>
    </location>
</feature>
<accession>A0ABS1TPD5</accession>